<reference evidence="2" key="2">
    <citation type="submission" date="2015-06" db="UniProtKB">
        <authorList>
            <consortium name="EnsemblPlants"/>
        </authorList>
    </citation>
    <scope>IDENTIFICATION</scope>
</reference>
<organism evidence="2 3">
    <name type="scientific">Oryza rufipogon</name>
    <name type="common">Brownbeard rice</name>
    <name type="synonym">Asian wild rice</name>
    <dbReference type="NCBI Taxonomy" id="4529"/>
    <lineage>
        <taxon>Eukaryota</taxon>
        <taxon>Viridiplantae</taxon>
        <taxon>Streptophyta</taxon>
        <taxon>Embryophyta</taxon>
        <taxon>Tracheophyta</taxon>
        <taxon>Spermatophyta</taxon>
        <taxon>Magnoliopsida</taxon>
        <taxon>Liliopsida</taxon>
        <taxon>Poales</taxon>
        <taxon>Poaceae</taxon>
        <taxon>BOP clade</taxon>
        <taxon>Oryzoideae</taxon>
        <taxon>Oryzeae</taxon>
        <taxon>Oryzinae</taxon>
        <taxon>Oryza</taxon>
    </lineage>
</organism>
<dbReference type="Proteomes" id="UP000008022">
    <property type="component" value="Unassembled WGS sequence"/>
</dbReference>
<feature type="compositionally biased region" description="Low complexity" evidence="1">
    <location>
        <begin position="31"/>
        <end position="64"/>
    </location>
</feature>
<evidence type="ECO:0000313" key="2">
    <source>
        <dbReference type="EnsemblPlants" id="ORUFI04G07820.1"/>
    </source>
</evidence>
<reference evidence="3" key="1">
    <citation type="submission" date="2013-06" db="EMBL/GenBank/DDBJ databases">
        <authorList>
            <person name="Zhao Q."/>
        </authorList>
    </citation>
    <scope>NUCLEOTIDE SEQUENCE</scope>
    <source>
        <strain evidence="3">cv. W1943</strain>
    </source>
</reference>
<dbReference type="AlphaFoldDB" id="A0A0E0P708"/>
<feature type="region of interest" description="Disordered" evidence="1">
    <location>
        <begin position="14"/>
        <end position="90"/>
    </location>
</feature>
<proteinExistence type="predicted"/>
<dbReference type="Gramene" id="ORUFI04G07820.1">
    <property type="protein sequence ID" value="ORUFI04G07820.1"/>
    <property type="gene ID" value="ORUFI04G07820"/>
</dbReference>
<sequence>MVAGGGWRAVETEAELARAAGGGGRGGGGRHSSTSSSSTGDTAAAGRTATPTSSPRTSMPGPGRHAPTRRHRFGGDAAWVDGDAPPPTTTWGARVEAVVALAFKTAVIDDPSGALPTTRAGGPA</sequence>
<keyword evidence="3" id="KW-1185">Reference proteome</keyword>
<feature type="compositionally biased region" description="Gly residues" evidence="1">
    <location>
        <begin position="20"/>
        <end position="30"/>
    </location>
</feature>
<accession>A0A0E0P708</accession>
<evidence type="ECO:0000256" key="1">
    <source>
        <dbReference type="SAM" id="MobiDB-lite"/>
    </source>
</evidence>
<dbReference type="HOGENOM" id="CLU_2007695_0_0_1"/>
<evidence type="ECO:0000313" key="3">
    <source>
        <dbReference type="Proteomes" id="UP000008022"/>
    </source>
</evidence>
<name>A0A0E0P708_ORYRU</name>
<protein>
    <submittedName>
        <fullName evidence="2">Uncharacterized protein</fullName>
    </submittedName>
</protein>
<dbReference type="EnsemblPlants" id="ORUFI04G07820.1">
    <property type="protein sequence ID" value="ORUFI04G07820.1"/>
    <property type="gene ID" value="ORUFI04G07820"/>
</dbReference>